<organism evidence="1">
    <name type="scientific">freshwater metagenome</name>
    <dbReference type="NCBI Taxonomy" id="449393"/>
    <lineage>
        <taxon>unclassified sequences</taxon>
        <taxon>metagenomes</taxon>
        <taxon>ecological metagenomes</taxon>
    </lineage>
</organism>
<sequence length="92" mass="9978">MPQSIASSATIWARRCSCGASRGWTVKSSGMFSCELMTVSIWSSEIAVSTSAAGPCRVSSRWPAVMMSCEVSEKWESSPSVRVSWKMRSSCS</sequence>
<name>A0A6J7HTB2_9ZZZZ</name>
<dbReference type="AlphaFoldDB" id="A0A6J7HTB2"/>
<dbReference type="EMBL" id="CAFBNB010000016">
    <property type="protein sequence ID" value="CAB4919615.1"/>
    <property type="molecule type" value="Genomic_DNA"/>
</dbReference>
<gene>
    <name evidence="1" type="ORF">UFOPK3720_00148</name>
</gene>
<proteinExistence type="predicted"/>
<accession>A0A6J7HTB2</accession>
<evidence type="ECO:0000313" key="1">
    <source>
        <dbReference type="EMBL" id="CAB4919615.1"/>
    </source>
</evidence>
<protein>
    <submittedName>
        <fullName evidence="1">Unannotated protein</fullName>
    </submittedName>
</protein>
<reference evidence="1" key="1">
    <citation type="submission" date="2020-05" db="EMBL/GenBank/DDBJ databases">
        <authorList>
            <person name="Chiriac C."/>
            <person name="Salcher M."/>
            <person name="Ghai R."/>
            <person name="Kavagutti S V."/>
        </authorList>
    </citation>
    <scope>NUCLEOTIDE SEQUENCE</scope>
</reference>